<evidence type="ECO:0000313" key="3">
    <source>
        <dbReference type="EMBL" id="KEQ61094.1"/>
    </source>
</evidence>
<dbReference type="PRINTS" id="PR00413">
    <property type="entry name" value="HADHALOGNASE"/>
</dbReference>
<accession>A0A074VPN0</accession>
<dbReference type="InterPro" id="IPR036412">
    <property type="entry name" value="HAD-like_sf"/>
</dbReference>
<dbReference type="NCBIfam" id="TIGR01493">
    <property type="entry name" value="HAD-SF-IA-v2"/>
    <property type="match status" value="1"/>
</dbReference>
<proteinExistence type="inferred from homology"/>
<dbReference type="SFLD" id="SFLDG01129">
    <property type="entry name" value="C1.5:_HAD__Beta-PGM__Phosphata"/>
    <property type="match status" value="1"/>
</dbReference>
<dbReference type="AlphaFoldDB" id="A0A074VPN0"/>
<organism evidence="3 4">
    <name type="scientific">Aureobasidium melanogenum (strain CBS 110374)</name>
    <name type="common">Aureobasidium pullulans var. melanogenum</name>
    <dbReference type="NCBI Taxonomy" id="1043003"/>
    <lineage>
        <taxon>Eukaryota</taxon>
        <taxon>Fungi</taxon>
        <taxon>Dikarya</taxon>
        <taxon>Ascomycota</taxon>
        <taxon>Pezizomycotina</taxon>
        <taxon>Dothideomycetes</taxon>
        <taxon>Dothideomycetidae</taxon>
        <taxon>Dothideales</taxon>
        <taxon>Saccotheciaceae</taxon>
        <taxon>Aureobasidium</taxon>
    </lineage>
</organism>
<dbReference type="RefSeq" id="XP_040878117.1">
    <property type="nucleotide sequence ID" value="XM_041026665.1"/>
</dbReference>
<dbReference type="Gene3D" id="3.40.50.1000">
    <property type="entry name" value="HAD superfamily/HAD-like"/>
    <property type="match status" value="1"/>
</dbReference>
<evidence type="ECO:0000256" key="2">
    <source>
        <dbReference type="ARBA" id="ARBA00022801"/>
    </source>
</evidence>
<dbReference type="InterPro" id="IPR006439">
    <property type="entry name" value="HAD-SF_hydro_IA"/>
</dbReference>
<dbReference type="EMBL" id="KL584839">
    <property type="protein sequence ID" value="KEQ61094.1"/>
    <property type="molecule type" value="Genomic_DNA"/>
</dbReference>
<dbReference type="STRING" id="1043003.A0A074VPN0"/>
<keyword evidence="2" id="KW-0378">Hydrolase</keyword>
<evidence type="ECO:0000313" key="4">
    <source>
        <dbReference type="Proteomes" id="UP000030672"/>
    </source>
</evidence>
<dbReference type="InterPro" id="IPR006328">
    <property type="entry name" value="2-HAD"/>
</dbReference>
<dbReference type="GO" id="GO:0016791">
    <property type="term" value="F:phosphatase activity"/>
    <property type="evidence" value="ECO:0007669"/>
    <property type="project" value="UniProtKB-ARBA"/>
</dbReference>
<dbReference type="InterPro" id="IPR023198">
    <property type="entry name" value="PGP-like_dom2"/>
</dbReference>
<dbReference type="GO" id="GO:0019120">
    <property type="term" value="F:hydrolase activity, acting on acid halide bonds, in C-halide compounds"/>
    <property type="evidence" value="ECO:0007669"/>
    <property type="project" value="InterPro"/>
</dbReference>
<dbReference type="PANTHER" id="PTHR43316">
    <property type="entry name" value="HYDROLASE, HALOACID DELAHOGENASE-RELATED"/>
    <property type="match status" value="1"/>
</dbReference>
<dbReference type="NCBIfam" id="TIGR01428">
    <property type="entry name" value="HAD_type_II"/>
    <property type="match status" value="1"/>
</dbReference>
<sequence length="268" mass="30043">MEDVRALLFDVFGTCVDWRTTVTNALVQQCRVALMRRSAIITNDVRAKASAMSTEDWGAFAQEWRSSYYKFTRSLAADASLNWKTVDDHHLESLNELMVKHGLGREDGELGGLWNKDEVKEMSLIWHKLDPWSDTVAGLKALNTKYETCTLSNGNIALLKDMQQHAGMPFKHTYSSELFNSYKPNPAIYLGAAKRLGLEPSQCVMVAAHLGDLEAAKGCGYHTIYVERSQEEEKANEEKAREKGFVDIWVGINEDGFVCAAERLGISV</sequence>
<name>A0A074VPN0_AURM1</name>
<dbReference type="GeneID" id="63920038"/>
<dbReference type="HOGENOM" id="CLU_045011_3_0_1"/>
<comment type="similarity">
    <text evidence="1">Belongs to the HAD-like hydrolase superfamily. S-2-haloalkanoic acid dehalogenase family.</text>
</comment>
<dbReference type="Proteomes" id="UP000030672">
    <property type="component" value="Unassembled WGS sequence"/>
</dbReference>
<dbReference type="SUPFAM" id="SSF56784">
    <property type="entry name" value="HAD-like"/>
    <property type="match status" value="1"/>
</dbReference>
<dbReference type="Pfam" id="PF00702">
    <property type="entry name" value="Hydrolase"/>
    <property type="match status" value="1"/>
</dbReference>
<dbReference type="InterPro" id="IPR023214">
    <property type="entry name" value="HAD_sf"/>
</dbReference>
<dbReference type="PANTHER" id="PTHR43316:SF3">
    <property type="entry name" value="HALOACID DEHALOGENASE, TYPE II (AFU_ORTHOLOGUE AFUA_2G07750)-RELATED"/>
    <property type="match status" value="1"/>
</dbReference>
<keyword evidence="4" id="KW-1185">Reference proteome</keyword>
<dbReference type="InterPro" id="IPR051540">
    <property type="entry name" value="S-2-haloacid_dehalogenase"/>
</dbReference>
<reference evidence="3 4" key="1">
    <citation type="journal article" date="2014" name="BMC Genomics">
        <title>Genome sequencing of four Aureobasidium pullulans varieties: biotechnological potential, stress tolerance, and description of new species.</title>
        <authorList>
            <person name="Gostin Ar C."/>
            <person name="Ohm R.A."/>
            <person name="Kogej T."/>
            <person name="Sonjak S."/>
            <person name="Turk M."/>
            <person name="Zajc J."/>
            <person name="Zalar P."/>
            <person name="Grube M."/>
            <person name="Sun H."/>
            <person name="Han J."/>
            <person name="Sharma A."/>
            <person name="Chiniquy J."/>
            <person name="Ngan C.Y."/>
            <person name="Lipzen A."/>
            <person name="Barry K."/>
            <person name="Grigoriev I.V."/>
            <person name="Gunde-Cimerman N."/>
        </authorList>
    </citation>
    <scope>NUCLEOTIDE SEQUENCE [LARGE SCALE GENOMIC DNA]</scope>
    <source>
        <strain evidence="3 4">CBS 110374</strain>
    </source>
</reference>
<evidence type="ECO:0000256" key="1">
    <source>
        <dbReference type="ARBA" id="ARBA00008106"/>
    </source>
</evidence>
<protein>
    <submittedName>
        <fullName evidence="3">Haloacid dehalogenase</fullName>
    </submittedName>
</protein>
<dbReference type="SFLD" id="SFLDS00003">
    <property type="entry name" value="Haloacid_Dehalogenase"/>
    <property type="match status" value="1"/>
</dbReference>
<dbReference type="Gene3D" id="1.10.150.240">
    <property type="entry name" value="Putative phosphatase, domain 2"/>
    <property type="match status" value="1"/>
</dbReference>
<gene>
    <name evidence="3" type="ORF">M437DRAFT_76668</name>
</gene>